<keyword evidence="3" id="KW-0520">NAD</keyword>
<evidence type="ECO:0000256" key="2">
    <source>
        <dbReference type="ARBA" id="ARBA00023002"/>
    </source>
</evidence>
<dbReference type="PANTHER" id="PTHR24321:SF8">
    <property type="entry name" value="ESTRADIOL 17-BETA-DEHYDROGENASE 8-RELATED"/>
    <property type="match status" value="1"/>
</dbReference>
<dbReference type="eggNOG" id="COG1028">
    <property type="taxonomic scope" value="Bacteria"/>
</dbReference>
<comment type="similarity">
    <text evidence="1">Belongs to the short-chain dehydrogenases/reductases (SDR) family.</text>
</comment>
<dbReference type="PROSITE" id="PS00061">
    <property type="entry name" value="ADH_SHORT"/>
    <property type="match status" value="1"/>
</dbReference>
<dbReference type="Proteomes" id="UP000027986">
    <property type="component" value="Chromosome"/>
</dbReference>
<dbReference type="OrthoDB" id="517007at2"/>
<dbReference type="SMART" id="SM00822">
    <property type="entry name" value="PKS_KR"/>
    <property type="match status" value="1"/>
</dbReference>
<dbReference type="GO" id="GO:0016491">
    <property type="term" value="F:oxidoreductase activity"/>
    <property type="evidence" value="ECO:0007669"/>
    <property type="project" value="UniProtKB-KW"/>
</dbReference>
<organism evidence="5 6">
    <name type="scientific">Dermacoccus nishinomiyaensis</name>
    <dbReference type="NCBI Taxonomy" id="1274"/>
    <lineage>
        <taxon>Bacteria</taxon>
        <taxon>Bacillati</taxon>
        <taxon>Actinomycetota</taxon>
        <taxon>Actinomycetes</taxon>
        <taxon>Micrococcales</taxon>
        <taxon>Dermacoccaceae</taxon>
        <taxon>Dermacoccus</taxon>
    </lineage>
</organism>
<reference evidence="5 6" key="1">
    <citation type="submission" date="2014-07" db="EMBL/GenBank/DDBJ databases">
        <title>Genome Sequencing of Dermacoccus nishinomiyaensis.</title>
        <authorList>
            <person name="Hong K.W."/>
            <person name="Chan K.G."/>
        </authorList>
    </citation>
    <scope>NUCLEOTIDE SEQUENCE [LARGE SCALE GENOMIC DNA]</scope>
    <source>
        <strain evidence="5 6">M25</strain>
    </source>
</reference>
<dbReference type="InterPro" id="IPR057326">
    <property type="entry name" value="KR_dom"/>
</dbReference>
<dbReference type="HOGENOM" id="CLU_010194_1_2_11"/>
<evidence type="ECO:0000313" key="5">
    <source>
        <dbReference type="EMBL" id="AIF39801.1"/>
    </source>
</evidence>
<dbReference type="InterPro" id="IPR020904">
    <property type="entry name" value="Sc_DH/Rdtase_CS"/>
</dbReference>
<gene>
    <name evidence="5" type="ORF">HX89_00990</name>
</gene>
<evidence type="ECO:0000259" key="4">
    <source>
        <dbReference type="SMART" id="SM00822"/>
    </source>
</evidence>
<dbReference type="Gene3D" id="3.40.50.720">
    <property type="entry name" value="NAD(P)-binding Rossmann-like Domain"/>
    <property type="match status" value="1"/>
</dbReference>
<dbReference type="SUPFAM" id="SSF51735">
    <property type="entry name" value="NAD(P)-binding Rossmann-fold domains"/>
    <property type="match status" value="1"/>
</dbReference>
<dbReference type="FunFam" id="3.40.50.720:FF:000084">
    <property type="entry name" value="Short-chain dehydrogenase reductase"/>
    <property type="match status" value="1"/>
</dbReference>
<evidence type="ECO:0000256" key="1">
    <source>
        <dbReference type="ARBA" id="ARBA00006484"/>
    </source>
</evidence>
<evidence type="ECO:0000256" key="3">
    <source>
        <dbReference type="ARBA" id="ARBA00023027"/>
    </source>
</evidence>
<dbReference type="AlphaFoldDB" id="A0A075JC03"/>
<dbReference type="GeneID" id="41839833"/>
<name>A0A075JC03_9MICO</name>
<dbReference type="PANTHER" id="PTHR24321">
    <property type="entry name" value="DEHYDROGENASES, SHORT CHAIN"/>
    <property type="match status" value="1"/>
</dbReference>
<dbReference type="PRINTS" id="PR00081">
    <property type="entry name" value="GDHRDH"/>
</dbReference>
<dbReference type="EMBL" id="CP008889">
    <property type="protein sequence ID" value="AIF39801.1"/>
    <property type="molecule type" value="Genomic_DNA"/>
</dbReference>
<keyword evidence="2" id="KW-0560">Oxidoreductase</keyword>
<accession>A0A075JC03</accession>
<evidence type="ECO:0000313" key="6">
    <source>
        <dbReference type="Proteomes" id="UP000027986"/>
    </source>
</evidence>
<dbReference type="CDD" id="cd05233">
    <property type="entry name" value="SDR_c"/>
    <property type="match status" value="1"/>
</dbReference>
<dbReference type="InterPro" id="IPR002347">
    <property type="entry name" value="SDR_fam"/>
</dbReference>
<sequence>MTANTYDVKGKVVIVTGAGTGIGAAITDAFLDNGATVVVAGRRKEKLDEVIAGRDNALAVQTDVSKHDDVAALVKTAVDTYGHLDVVINNAGQHVGGDVTETSDEDFAAAYGTNVDGFFYMLKEALPELAKTNGSITVVTSVSGIGGDWGQPVYNSTKYALSGLIQSAALDWGAKGVRINGIAPAFTKTPMTADMADSDDDLQPFVDRLALGRVGVPEDLAGIALFLSTKDAQYITGQIIPVDGGTTASNGQPRR</sequence>
<dbReference type="RefSeq" id="WP_038569982.1">
    <property type="nucleotide sequence ID" value="NZ_CP008889.1"/>
</dbReference>
<protein>
    <submittedName>
        <fullName evidence="5">3-oxoacyl-ACP reductase</fullName>
    </submittedName>
</protein>
<dbReference type="PRINTS" id="PR00080">
    <property type="entry name" value="SDRFAMILY"/>
</dbReference>
<dbReference type="Pfam" id="PF13561">
    <property type="entry name" value="adh_short_C2"/>
    <property type="match status" value="1"/>
</dbReference>
<keyword evidence="6" id="KW-1185">Reference proteome</keyword>
<proteinExistence type="inferred from homology"/>
<feature type="domain" description="Ketoreductase" evidence="4">
    <location>
        <begin position="11"/>
        <end position="185"/>
    </location>
</feature>
<dbReference type="KEGG" id="dni:HX89_00990"/>
<dbReference type="InterPro" id="IPR036291">
    <property type="entry name" value="NAD(P)-bd_dom_sf"/>
</dbReference>